<gene>
    <name evidence="1" type="ORF">COR50_15085</name>
</gene>
<dbReference type="Pfam" id="PF06841">
    <property type="entry name" value="Phage_T4_gp19"/>
    <property type="match status" value="1"/>
</dbReference>
<dbReference type="NCBIfam" id="TIGR02241">
    <property type="entry name" value="conserved hypothetical phage tail region protein"/>
    <property type="match status" value="1"/>
</dbReference>
<dbReference type="AlphaFoldDB" id="A0A291QWG7"/>
<dbReference type="InterPro" id="IPR010667">
    <property type="entry name" value="Phage_T4_Gp19"/>
</dbReference>
<evidence type="ECO:0000313" key="1">
    <source>
        <dbReference type="EMBL" id="ATL48379.1"/>
    </source>
</evidence>
<dbReference type="GO" id="GO:0005198">
    <property type="term" value="F:structural molecule activity"/>
    <property type="evidence" value="ECO:0007669"/>
    <property type="project" value="InterPro"/>
</dbReference>
<organism evidence="1 2">
    <name type="scientific">Chitinophaga caeni</name>
    <dbReference type="NCBI Taxonomy" id="2029983"/>
    <lineage>
        <taxon>Bacteria</taxon>
        <taxon>Pseudomonadati</taxon>
        <taxon>Bacteroidota</taxon>
        <taxon>Chitinophagia</taxon>
        <taxon>Chitinophagales</taxon>
        <taxon>Chitinophagaceae</taxon>
        <taxon>Chitinophaga</taxon>
    </lineage>
</organism>
<accession>A0A291QWG7</accession>
<keyword evidence="2" id="KW-1185">Reference proteome</keyword>
<dbReference type="EMBL" id="CP023777">
    <property type="protein sequence ID" value="ATL48379.1"/>
    <property type="molecule type" value="Genomic_DNA"/>
</dbReference>
<reference evidence="1 2" key="1">
    <citation type="submission" date="2017-10" db="EMBL/GenBank/DDBJ databases">
        <title>Paenichitinophaga pekingensis gen. nov., sp. nov., isolated from activated sludge.</title>
        <authorList>
            <person name="Jin D."/>
            <person name="Kong X."/>
            <person name="Deng Y."/>
            <person name="Bai Z."/>
        </authorList>
    </citation>
    <scope>NUCLEOTIDE SEQUENCE [LARGE SCALE GENOMIC DNA]</scope>
    <source>
        <strain evidence="1 2">13</strain>
    </source>
</reference>
<proteinExistence type="predicted"/>
<dbReference type="PANTHER" id="PTHR38009:SF1">
    <property type="entry name" value="CONSERVED HYPOTHETICAL PHAGE TAIL PROTEIN"/>
    <property type="match status" value="1"/>
</dbReference>
<dbReference type="GO" id="GO:0016746">
    <property type="term" value="F:acyltransferase activity"/>
    <property type="evidence" value="ECO:0007669"/>
    <property type="project" value="UniProtKB-KW"/>
</dbReference>
<keyword evidence="1" id="KW-0808">Transferase</keyword>
<dbReference type="Proteomes" id="UP000220133">
    <property type="component" value="Chromosome"/>
</dbReference>
<keyword evidence="1" id="KW-0012">Acyltransferase</keyword>
<dbReference type="OrthoDB" id="9799891at2"/>
<protein>
    <submittedName>
        <fullName evidence="1">Glycerol acyltransferase</fullName>
    </submittedName>
</protein>
<name>A0A291QWG7_9BACT</name>
<dbReference type="PANTHER" id="PTHR38009">
    <property type="entry name" value="CONSERVED HYPOTHETICAL PHAGE TAIL PROTEIN"/>
    <property type="match status" value="1"/>
</dbReference>
<dbReference type="RefSeq" id="WP_098194753.1">
    <property type="nucleotide sequence ID" value="NZ_CP023777.1"/>
</dbReference>
<dbReference type="InterPro" id="IPR011747">
    <property type="entry name" value="CHP02241"/>
</dbReference>
<sequence>MAANNKQHYLKTYPAVAFYFRVAFGSGNEDDGDSRFQSVAGLNVELETENRKEGGENRFEYALPIRTKYPNLVLKKGLIQSKSLRKWVIDNIYAITNMASDNPFKRLITPKDLTVTLLNPEGEELMVWNIVKAFPKKWSISDLNAEQNALAIETIELQYQYFTVKDKVNAS</sequence>
<evidence type="ECO:0000313" key="2">
    <source>
        <dbReference type="Proteomes" id="UP000220133"/>
    </source>
</evidence>
<dbReference type="KEGG" id="cbae:COR50_15085"/>